<name>A0A1H4XVS7_9ACTN</name>
<evidence type="ECO:0000313" key="1">
    <source>
        <dbReference type="EMBL" id="SED08834.1"/>
    </source>
</evidence>
<sequence length="341" mass="38313">MSDVTFLRQREPVDEYGRALYAISRSILRAMLDQLSTQDLTDLNVDRVDVTMRQLSHYVRLERDKGMRGDGFEWAVHEAIAGNEPLVTELVADALARTSPKVFRGSSGTSSLLFGYERAKYLGFLEAVVENAGEEAVLLPDSQGRPYRFASDWLKHAAQGATAEVLLGERIKKIWKTDIFLSDENARRYAAATIKSNHRLLEGGPGLRVAIVPAATDLRPGVRYDRSRGLWLTVLPDPDGFMGLFNDAYWSVASAVYTIGKQERPPYYMKPSVKGQRVAEQIEKYPTAKVIDIENALDEAAQQHLVEVKHQLVSVEAPEWLHINELRTPVIAPRPHFEPLD</sequence>
<organism evidence="1 2">
    <name type="scientific">Streptomyces misionensis</name>
    <dbReference type="NCBI Taxonomy" id="67331"/>
    <lineage>
        <taxon>Bacteria</taxon>
        <taxon>Bacillati</taxon>
        <taxon>Actinomycetota</taxon>
        <taxon>Actinomycetes</taxon>
        <taxon>Kitasatosporales</taxon>
        <taxon>Streptomycetaceae</taxon>
        <taxon>Streptomyces</taxon>
    </lineage>
</organism>
<dbReference type="EMBL" id="FNTD01000004">
    <property type="protein sequence ID" value="SED08834.1"/>
    <property type="molecule type" value="Genomic_DNA"/>
</dbReference>
<dbReference type="GeneID" id="95516717"/>
<dbReference type="Proteomes" id="UP000182375">
    <property type="component" value="Unassembled WGS sequence"/>
</dbReference>
<evidence type="ECO:0000313" key="2">
    <source>
        <dbReference type="Proteomes" id="UP000182375"/>
    </source>
</evidence>
<gene>
    <name evidence="1" type="ORF">SAMN04490357_3778</name>
</gene>
<protein>
    <submittedName>
        <fullName evidence="1">Uncharacterized protein</fullName>
    </submittedName>
</protein>
<proteinExistence type="predicted"/>
<dbReference type="AlphaFoldDB" id="A0A1H4XVS7"/>
<reference evidence="1 2" key="1">
    <citation type="submission" date="2016-10" db="EMBL/GenBank/DDBJ databases">
        <authorList>
            <person name="de Groot N.N."/>
        </authorList>
    </citation>
    <scope>NUCLEOTIDE SEQUENCE [LARGE SCALE GENOMIC DNA]</scope>
    <source>
        <strain evidence="1 2">DSM 40306</strain>
    </source>
</reference>
<accession>A0A1H4XVS7</accession>
<dbReference type="RefSeq" id="WP_143060453.1">
    <property type="nucleotide sequence ID" value="NZ_FNTD01000004.1"/>
</dbReference>